<name>A0A1W6L9R8_9BURK</name>
<evidence type="ECO:0000313" key="2">
    <source>
        <dbReference type="Proteomes" id="UP000193427"/>
    </source>
</evidence>
<dbReference type="AlphaFoldDB" id="A0A1W6L9R8"/>
<keyword evidence="2" id="KW-1185">Reference proteome</keyword>
<dbReference type="STRING" id="946333.A4W93_14610"/>
<dbReference type="KEGG" id="rgu:A4W93_14610"/>
<organism evidence="1 2">
    <name type="scientific">Piscinibacter gummiphilus</name>
    <dbReference type="NCBI Taxonomy" id="946333"/>
    <lineage>
        <taxon>Bacteria</taxon>
        <taxon>Pseudomonadati</taxon>
        <taxon>Pseudomonadota</taxon>
        <taxon>Betaproteobacteria</taxon>
        <taxon>Burkholderiales</taxon>
        <taxon>Sphaerotilaceae</taxon>
        <taxon>Piscinibacter</taxon>
    </lineage>
</organism>
<proteinExistence type="predicted"/>
<evidence type="ECO:0000313" key="1">
    <source>
        <dbReference type="EMBL" id="ARN21025.1"/>
    </source>
</evidence>
<gene>
    <name evidence="1" type="ORF">A4W93_14610</name>
</gene>
<reference evidence="1 2" key="1">
    <citation type="submission" date="2016-04" db="EMBL/GenBank/DDBJ databases">
        <title>Complete genome sequence of natural rubber-degrading, novel Gram-negative bacterium, Rhizobacter gummiphilus strain NS21.</title>
        <authorList>
            <person name="Tabata M."/>
            <person name="Kasai D."/>
            <person name="Fukuda M."/>
        </authorList>
    </citation>
    <scope>NUCLEOTIDE SEQUENCE [LARGE SCALE GENOMIC DNA]</scope>
    <source>
        <strain evidence="1 2">NS21</strain>
    </source>
</reference>
<dbReference type="OrthoDB" id="9181028at2"/>
<sequence length="124" mass="12930">MKVSSRLAVAALLLCGGVLSAQASGWVALLKNTPAEVYDDEDLQLFLSAAAKAVAAEDGQPVDWSNPATGSGGSFKPLGAAPSVKGLPCRKVRMTVYAKKRPQKSSNLTACKTPENKWKLATVG</sequence>
<dbReference type="RefSeq" id="WP_085751306.1">
    <property type="nucleotide sequence ID" value="NZ_BSPR01000004.1"/>
</dbReference>
<protein>
    <submittedName>
        <fullName evidence="1">Uncharacterized protein</fullName>
    </submittedName>
</protein>
<dbReference type="EMBL" id="CP015118">
    <property type="protein sequence ID" value="ARN21025.1"/>
    <property type="molecule type" value="Genomic_DNA"/>
</dbReference>
<accession>A0A1W6L9R8</accession>
<dbReference type="Proteomes" id="UP000193427">
    <property type="component" value="Chromosome"/>
</dbReference>